<dbReference type="NCBIfam" id="NF006764">
    <property type="entry name" value="PRK09285.1"/>
    <property type="match status" value="1"/>
</dbReference>
<comment type="pathway">
    <text evidence="1">Purine metabolism; IMP biosynthesis via de novo pathway; 5-amino-1-(5-phospho-D-ribosyl)imidazole-4-carboxamide from 5-amino-1-(5-phospho-D-ribosyl)imidazole-4-carboxylate: step 2/2.</text>
</comment>
<feature type="domain" description="Adenylosuccinate lyase PurB C-terminal" evidence="7">
    <location>
        <begin position="327"/>
        <end position="440"/>
    </location>
</feature>
<dbReference type="Pfam" id="PF08328">
    <property type="entry name" value="ASL_C"/>
    <property type="match status" value="1"/>
</dbReference>
<dbReference type="InterPro" id="IPR024083">
    <property type="entry name" value="Fumarase/histidase_N"/>
</dbReference>
<dbReference type="InterPro" id="IPR020557">
    <property type="entry name" value="Fumarate_lyase_CS"/>
</dbReference>
<evidence type="ECO:0000256" key="4">
    <source>
        <dbReference type="ARBA" id="ARBA00023239"/>
    </source>
</evidence>
<evidence type="ECO:0000259" key="7">
    <source>
        <dbReference type="Pfam" id="PF08328"/>
    </source>
</evidence>
<comment type="pathway">
    <text evidence="2">Purine metabolism; AMP biosynthesis via de novo pathway; AMP from IMP: step 2/2.</text>
</comment>
<feature type="domain" description="Fumarate lyase N-terminal" evidence="6">
    <location>
        <begin position="14"/>
        <end position="308"/>
    </location>
</feature>
<dbReference type="AlphaFoldDB" id="H5SCY0"/>
<accession>H5SCY0</accession>
<evidence type="ECO:0000256" key="1">
    <source>
        <dbReference type="ARBA" id="ARBA00004706"/>
    </source>
</evidence>
<dbReference type="PROSITE" id="PS00163">
    <property type="entry name" value="FUMARATE_LYASES"/>
    <property type="match status" value="1"/>
</dbReference>
<comment type="function">
    <text evidence="5">Catalyzes two reactions in de novo purine nucleotide biosynthesis. Catalyzes the breakdown of 5-aminoimidazole- (N-succinylocarboxamide) ribotide (SAICAR or 2-[5-amino-1-(5-phospho-beta-D-ribosyl)imidazole-4-carboxamido]succinate) to 5-aminoimidazole-4-carboxamide ribotide (AICAR or 5-amino-1-(5-phospho-beta-D-ribosyl)imidazole-4-carboxamide) and fumarate, and of adenylosuccinate (ADS or N(6)-(1,2-dicarboxyethyl)-AMP) to adenosine monophosphate (AMP) and fumarate.</text>
</comment>
<dbReference type="PANTHER" id="PTHR43411">
    <property type="entry name" value="ADENYLOSUCCINATE LYASE"/>
    <property type="match status" value="1"/>
</dbReference>
<reference evidence="8" key="1">
    <citation type="journal article" date="2005" name="Environ. Microbiol.">
        <title>Genetic and functional properties of uncultivated thermophilic crenarchaeotes from a subsurface gold mine as revealed by analysis of genome fragments.</title>
        <authorList>
            <person name="Nunoura T."/>
            <person name="Hirayama H."/>
            <person name="Takami H."/>
            <person name="Oida H."/>
            <person name="Nishi S."/>
            <person name="Shimamura S."/>
            <person name="Suzuki Y."/>
            <person name="Inagaki F."/>
            <person name="Takai K."/>
            <person name="Nealson K.H."/>
            <person name="Horikoshi K."/>
        </authorList>
    </citation>
    <scope>NUCLEOTIDE SEQUENCE</scope>
</reference>
<gene>
    <name evidence="8" type="ORF">HGMM_F11H08C26</name>
</gene>
<name>H5SCY0_9CHLR</name>
<evidence type="ECO:0000256" key="5">
    <source>
        <dbReference type="ARBA" id="ARBA00025012"/>
    </source>
</evidence>
<dbReference type="InterPro" id="IPR022761">
    <property type="entry name" value="Fumarate_lyase_N"/>
</dbReference>
<keyword evidence="4 8" id="KW-0456">Lyase</keyword>
<dbReference type="GO" id="GO:0006188">
    <property type="term" value="P:IMP biosynthetic process"/>
    <property type="evidence" value="ECO:0007669"/>
    <property type="project" value="InterPro"/>
</dbReference>
<dbReference type="PRINTS" id="PR00149">
    <property type="entry name" value="FUMRATELYASE"/>
</dbReference>
<evidence type="ECO:0000256" key="3">
    <source>
        <dbReference type="ARBA" id="ARBA00022755"/>
    </source>
</evidence>
<dbReference type="EMBL" id="AP011674">
    <property type="protein sequence ID" value="BAL54016.1"/>
    <property type="molecule type" value="Genomic_DNA"/>
</dbReference>
<dbReference type="GO" id="GO:0004018">
    <property type="term" value="F:N6-(1,2-dicarboxyethyl)AMP AMP-lyase (fumarate-forming) activity"/>
    <property type="evidence" value="ECO:0007669"/>
    <property type="project" value="InterPro"/>
</dbReference>
<sequence>MENPLLALSPLDGRYQAQAMPLREWFSEFAYFRLRLRVEIAYLLFLNERLGRPRPLLDGERRQLEQIAESFSLADALRVQELERQTRHDVKALELFIRERLEAVGLSELIPWVHFGLTSEDVNSTAQALALAGSREKVLLPHLDLLLSRLADLARTCAAMPMPARTHGQIAVPTTFGKEIAVFLARLRPLRQALARHVFQAHWSGAVGNYNAVVAAFPEFDWVTFSRHFLASLNLEAHPCTTQILPYENWLEYFSHLQRLNGVLLDLVQDLWRYLSDGYLGLEVVRTEIGSSTMPQKVNPIDFENAEGNLGLANALIEHYQRKLPISRLQRDLSDSTVRRTFGVALGHTLVAWQAILRGLERLQVYPQVMGRALEEHWEVVAEGAQTLLRAAGYAAAYDWLKALTRGRSLTREAYLEWVESLPVDPPLKERLRALSPQEFLGLSPWLARSIADEVPG</sequence>
<dbReference type="Gene3D" id="1.20.200.10">
    <property type="entry name" value="Fumarase/aspartase (Central domain)"/>
    <property type="match status" value="1"/>
</dbReference>
<dbReference type="InterPro" id="IPR047136">
    <property type="entry name" value="PurB_bact"/>
</dbReference>
<dbReference type="Gene3D" id="1.10.40.30">
    <property type="entry name" value="Fumarase/aspartase (C-terminal domain)"/>
    <property type="match status" value="1"/>
</dbReference>
<dbReference type="InterPro" id="IPR013539">
    <property type="entry name" value="PurB_C"/>
</dbReference>
<evidence type="ECO:0000259" key="6">
    <source>
        <dbReference type="Pfam" id="PF00206"/>
    </source>
</evidence>
<protein>
    <submittedName>
        <fullName evidence="8">Adenylosuccinate lyase</fullName>
    </submittedName>
</protein>
<dbReference type="PANTHER" id="PTHR43411:SF1">
    <property type="entry name" value="ADENYLOSUCCINATE LYASE"/>
    <property type="match status" value="1"/>
</dbReference>
<organism evidence="8">
    <name type="scientific">uncultured Chloroflexota bacterium</name>
    <dbReference type="NCBI Taxonomy" id="166587"/>
    <lineage>
        <taxon>Bacteria</taxon>
        <taxon>Bacillati</taxon>
        <taxon>Chloroflexota</taxon>
        <taxon>environmental samples</taxon>
    </lineage>
</organism>
<evidence type="ECO:0000313" key="8">
    <source>
        <dbReference type="EMBL" id="BAL54016.1"/>
    </source>
</evidence>
<proteinExistence type="predicted"/>
<keyword evidence="3" id="KW-0658">Purine biosynthesis</keyword>
<reference evidence="8" key="2">
    <citation type="journal article" date="2012" name="PLoS ONE">
        <title>A Deeply Branching Thermophilic Bacterium with an Ancient Acetyl-CoA Pathway Dominates a Subsurface Ecosystem.</title>
        <authorList>
            <person name="Takami H."/>
            <person name="Noguchi H."/>
            <person name="Takaki Y."/>
            <person name="Uchiyama I."/>
            <person name="Toyoda A."/>
            <person name="Nishi S."/>
            <person name="Chee G.-J."/>
            <person name="Arai W."/>
            <person name="Nunoura T."/>
            <person name="Itoh T."/>
            <person name="Hattori M."/>
            <person name="Takai K."/>
        </authorList>
    </citation>
    <scope>NUCLEOTIDE SEQUENCE</scope>
</reference>
<dbReference type="Gene3D" id="1.10.275.10">
    <property type="entry name" value="Fumarase/aspartase (N-terminal domain)"/>
    <property type="match status" value="1"/>
</dbReference>
<dbReference type="InterPro" id="IPR000362">
    <property type="entry name" value="Fumarate_lyase_fam"/>
</dbReference>
<dbReference type="InterPro" id="IPR008948">
    <property type="entry name" value="L-Aspartase-like"/>
</dbReference>
<evidence type="ECO:0000256" key="2">
    <source>
        <dbReference type="ARBA" id="ARBA00004734"/>
    </source>
</evidence>
<dbReference type="SUPFAM" id="SSF48557">
    <property type="entry name" value="L-aspartase-like"/>
    <property type="match status" value="1"/>
</dbReference>
<dbReference type="Pfam" id="PF00206">
    <property type="entry name" value="Lyase_1"/>
    <property type="match status" value="1"/>
</dbReference>